<dbReference type="SUPFAM" id="SSF48239">
    <property type="entry name" value="Terpenoid cyclases/Protein prenyltransferases"/>
    <property type="match status" value="1"/>
</dbReference>
<dbReference type="Gene3D" id="1.50.10.20">
    <property type="match status" value="2"/>
</dbReference>
<keyword evidence="1" id="KW-0812">Transmembrane</keyword>
<dbReference type="Proteomes" id="UP001596472">
    <property type="component" value="Unassembled WGS sequence"/>
</dbReference>
<dbReference type="CDD" id="cd00688">
    <property type="entry name" value="ISOPREN_C2_like"/>
    <property type="match status" value="1"/>
</dbReference>
<dbReference type="InterPro" id="IPR008930">
    <property type="entry name" value="Terpenoid_cyclase/PrenylTrfase"/>
</dbReference>
<name>A0ABW2L8V4_9BACT</name>
<reference evidence="3" key="1">
    <citation type="journal article" date="2019" name="Int. J. Syst. Evol. Microbiol.">
        <title>The Global Catalogue of Microorganisms (GCM) 10K type strain sequencing project: providing services to taxonomists for standard genome sequencing and annotation.</title>
        <authorList>
            <consortium name="The Broad Institute Genomics Platform"/>
            <consortium name="The Broad Institute Genome Sequencing Center for Infectious Disease"/>
            <person name="Wu L."/>
            <person name="Ma J."/>
        </authorList>
    </citation>
    <scope>NUCLEOTIDE SEQUENCE [LARGE SCALE GENOMIC DNA]</scope>
    <source>
        <strain evidence="3">CGMCC 4.1467</strain>
    </source>
</reference>
<proteinExistence type="predicted"/>
<evidence type="ECO:0000313" key="2">
    <source>
        <dbReference type="EMBL" id="MFC7338827.1"/>
    </source>
</evidence>
<gene>
    <name evidence="2" type="ORF">ACFQY0_16645</name>
</gene>
<dbReference type="EMBL" id="JBHTBS010000010">
    <property type="protein sequence ID" value="MFC7338827.1"/>
    <property type="molecule type" value="Genomic_DNA"/>
</dbReference>
<feature type="transmembrane region" description="Helical" evidence="1">
    <location>
        <begin position="24"/>
        <end position="46"/>
    </location>
</feature>
<protein>
    <submittedName>
        <fullName evidence="2">Prenyltransferase/squalene oxidase repeat-containing protein</fullName>
    </submittedName>
</protein>
<keyword evidence="1" id="KW-1133">Transmembrane helix</keyword>
<evidence type="ECO:0000256" key="1">
    <source>
        <dbReference type="SAM" id="Phobius"/>
    </source>
</evidence>
<organism evidence="2 3">
    <name type="scientific">Haloferula chungangensis</name>
    <dbReference type="NCBI Taxonomy" id="1048331"/>
    <lineage>
        <taxon>Bacteria</taxon>
        <taxon>Pseudomonadati</taxon>
        <taxon>Verrucomicrobiota</taxon>
        <taxon>Verrucomicrobiia</taxon>
        <taxon>Verrucomicrobiales</taxon>
        <taxon>Verrucomicrobiaceae</taxon>
        <taxon>Haloferula</taxon>
    </lineage>
</organism>
<keyword evidence="1" id="KW-0472">Membrane</keyword>
<accession>A0ABW2L8V4</accession>
<sequence>MSLHAQLSPEAEARLHAQRRNSTISAVIVSFLVLVLLGLILAFVLLDPFFKETPVIVSYSSTISDDDKIENKKMNTSIERKPSAPSSSMAKVIAANTSSPTAVPVPDIDVPEPSTDFGDGDDFGDGWGSGGDGGGGGGFGNIPASMSKRCSPEDRMSRLLESGGTEQCEVAVVKGLDWLQKTQNPDGSWGKSKKAAMTGLAVLAYLGHCETPLSEKYGETVLKGITYIVNVGVKKKGRLVDGNEPNPMPYEHAIATYALGESTTFCKQLGLNIPKLEEITQQAGQYIIDNQHTKSGGWDYGYAEDGKRGGDLSVTAWQIQALKACKHTGLDFRNMSGSIKNALQYVEECQNRDGGFDYLPGRKSHSPDGYSTLTGAGMLSFQMWEKENHAAVRQGAKYADKNAKFKYNEADCDLYGHYYLAQAMIARGGPEWKKYNDMIRDELLKNQGADGSWKKPGGGTKVNAVAAQFVNDAHYRNCLCILMLETYYRFLPGTGSH</sequence>
<evidence type="ECO:0000313" key="3">
    <source>
        <dbReference type="Proteomes" id="UP001596472"/>
    </source>
</evidence>
<keyword evidence="3" id="KW-1185">Reference proteome</keyword>
<dbReference type="RefSeq" id="WP_379714707.1">
    <property type="nucleotide sequence ID" value="NZ_JBHTBS010000010.1"/>
</dbReference>
<comment type="caution">
    <text evidence="2">The sequence shown here is derived from an EMBL/GenBank/DDBJ whole genome shotgun (WGS) entry which is preliminary data.</text>
</comment>